<sequence length="275" mass="29999">MANSFSRVLGLSLAAALCARAEEPDKPIQDNSFLVEEAYNQEPGVVQHISTFSRNRVTRDWLYTFTQEWPVPGIAHQLSYTLPYQRVQDAPDGRSALGDVALNYRYQLLGDGDAAVAVAPRFTLLLPTGDERQRRGSGAVGYQALLPVSVVLTKSLVTHWNLGATWTPGAKNAAGEKADLTTWTLGQSFIWLAHPNANAMLEFAFSSGETVAGPGLKARADAFFVSPGVRFALNFRNGLQIVPGLAFPIGVGPSKGDKSVFFYLSFEHPMWTPRK</sequence>
<proteinExistence type="predicted"/>
<dbReference type="RefSeq" id="WP_316412487.1">
    <property type="nucleotide sequence ID" value="NZ_AP027080.1"/>
</dbReference>
<accession>A0AA48H8N4</accession>
<dbReference type="AlphaFoldDB" id="A0AA48H8N4"/>
<keyword evidence="2" id="KW-1185">Reference proteome</keyword>
<dbReference type="KEGG" id="msil:METEAL_29920"/>
<evidence type="ECO:0000313" key="2">
    <source>
        <dbReference type="Proteomes" id="UP001238179"/>
    </source>
</evidence>
<dbReference type="EMBL" id="AP027080">
    <property type="protein sequence ID" value="BDU73818.1"/>
    <property type="molecule type" value="Genomic_DNA"/>
</dbReference>
<name>A0AA48H8N4_9BACT</name>
<dbReference type="Proteomes" id="UP001238179">
    <property type="component" value="Chromosome"/>
</dbReference>
<protein>
    <submittedName>
        <fullName evidence="1">Uncharacterized protein</fullName>
    </submittedName>
</protein>
<evidence type="ECO:0000313" key="1">
    <source>
        <dbReference type="EMBL" id="BDU73818.1"/>
    </source>
</evidence>
<reference evidence="2" key="1">
    <citation type="journal article" date="2023" name="Int. J. Syst. Evol. Microbiol.">
        <title>Mesoterricola silvestris gen. nov., sp. nov., Mesoterricola sediminis sp. nov., Geothrix oryzae sp. nov., Geothrix edaphica sp. nov., Geothrix rubra sp. nov., and Geothrix limicola sp. nov., six novel members of Acidobacteriota isolated from soils.</title>
        <authorList>
            <person name="Itoh H."/>
            <person name="Sugisawa Y."/>
            <person name="Mise K."/>
            <person name="Xu Z."/>
            <person name="Kuniyasu M."/>
            <person name="Ushijima N."/>
            <person name="Kawano K."/>
            <person name="Kobayashi E."/>
            <person name="Shiratori Y."/>
            <person name="Masuda Y."/>
            <person name="Senoo K."/>
        </authorList>
    </citation>
    <scope>NUCLEOTIDE SEQUENCE [LARGE SCALE GENOMIC DNA]</scope>
    <source>
        <strain evidence="2">W79</strain>
    </source>
</reference>
<organism evidence="1 2">
    <name type="scientific">Mesoterricola silvestris</name>
    <dbReference type="NCBI Taxonomy" id="2927979"/>
    <lineage>
        <taxon>Bacteria</taxon>
        <taxon>Pseudomonadati</taxon>
        <taxon>Acidobacteriota</taxon>
        <taxon>Holophagae</taxon>
        <taxon>Holophagales</taxon>
        <taxon>Holophagaceae</taxon>
        <taxon>Mesoterricola</taxon>
    </lineage>
</organism>
<gene>
    <name evidence="1" type="ORF">METEAL_29920</name>
</gene>